<name>A0A1C1CN41_9EURO</name>
<dbReference type="AlphaFoldDB" id="A0A1C1CN41"/>
<protein>
    <submittedName>
        <fullName evidence="2">Uncharacterized protein</fullName>
    </submittedName>
</protein>
<comment type="caution">
    <text evidence="2">The sequence shown here is derived from an EMBL/GenBank/DDBJ whole genome shotgun (WGS) entry which is preliminary data.</text>
</comment>
<feature type="region of interest" description="Disordered" evidence="1">
    <location>
        <begin position="72"/>
        <end position="154"/>
    </location>
</feature>
<evidence type="ECO:0000256" key="1">
    <source>
        <dbReference type="SAM" id="MobiDB-lite"/>
    </source>
</evidence>
<accession>A0A1C1CN41</accession>
<keyword evidence="3" id="KW-1185">Reference proteome</keyword>
<organism evidence="2 3">
    <name type="scientific">Cladophialophora carrionii</name>
    <dbReference type="NCBI Taxonomy" id="86049"/>
    <lineage>
        <taxon>Eukaryota</taxon>
        <taxon>Fungi</taxon>
        <taxon>Dikarya</taxon>
        <taxon>Ascomycota</taxon>
        <taxon>Pezizomycotina</taxon>
        <taxon>Eurotiomycetes</taxon>
        <taxon>Chaetothyriomycetidae</taxon>
        <taxon>Chaetothyriales</taxon>
        <taxon>Herpotrichiellaceae</taxon>
        <taxon>Cladophialophora</taxon>
    </lineage>
</organism>
<dbReference type="VEuPathDB" id="FungiDB:CLCR_11342"/>
<proteinExistence type="predicted"/>
<evidence type="ECO:0000313" key="3">
    <source>
        <dbReference type="Proteomes" id="UP000094526"/>
    </source>
</evidence>
<gene>
    <name evidence="2" type="ORF">CLCR_11342</name>
</gene>
<sequence length="301" mass="33104">MAPLARIVVGEVSIPVQYSIPDAQLFSQKWWAEATKTNLFWTQFKRYISRGTINKRIGLEIKTDVVEGTRGLQIHSNTAEPTRGKGRGRPKQRKKRMRPQSTSVASTPTATPGAEEQSEFESEADTMDERLESDELGIGGGEIPGSRRSARPRRKPALFHPVECTKCNKECAFSDISVRYDGTLLCEACNGTVPEVAAESIAVEVPTLSGNLFEPPKDTMAGPSTPAESPIVKLEDEKPGLQDMSATIVAATKTKRQRQHEDDGRILTINGQEWLVYADEKGDEHAVKLGSASKKIKIELD</sequence>
<dbReference type="OrthoDB" id="10387807at2759"/>
<dbReference type="VEuPathDB" id="FungiDB:G647_08826"/>
<dbReference type="EMBL" id="LGRB01000010">
    <property type="protein sequence ID" value="OCT49909.1"/>
    <property type="molecule type" value="Genomic_DNA"/>
</dbReference>
<feature type="compositionally biased region" description="Low complexity" evidence="1">
    <location>
        <begin position="99"/>
        <end position="114"/>
    </location>
</feature>
<feature type="compositionally biased region" description="Acidic residues" evidence="1">
    <location>
        <begin position="116"/>
        <end position="135"/>
    </location>
</feature>
<dbReference type="Proteomes" id="UP000094526">
    <property type="component" value="Unassembled WGS sequence"/>
</dbReference>
<reference evidence="3" key="1">
    <citation type="submission" date="2015-07" db="EMBL/GenBank/DDBJ databases">
        <authorList>
            <person name="Teixeira M.M."/>
            <person name="Souza R.C."/>
            <person name="Almeida L.G."/>
            <person name="Vicente V.A."/>
            <person name="de Hoog S."/>
            <person name="Bocca A.L."/>
            <person name="de Almeida S.R."/>
            <person name="Vasconcelos A.T."/>
            <person name="Felipe M.S."/>
        </authorList>
    </citation>
    <scope>NUCLEOTIDE SEQUENCE [LARGE SCALE GENOMIC DNA]</scope>
    <source>
        <strain evidence="3">KSF</strain>
    </source>
</reference>
<feature type="compositionally biased region" description="Basic residues" evidence="1">
    <location>
        <begin position="84"/>
        <end position="98"/>
    </location>
</feature>
<evidence type="ECO:0000313" key="2">
    <source>
        <dbReference type="EMBL" id="OCT49909.1"/>
    </source>
</evidence>